<reference evidence="1 2" key="1">
    <citation type="submission" date="2022-06" db="EMBL/GenBank/DDBJ databases">
        <title>Genomic Encyclopedia of Archaeal and Bacterial Type Strains, Phase II (KMG-II): from individual species to whole genera.</title>
        <authorList>
            <person name="Goeker M."/>
        </authorList>
    </citation>
    <scope>NUCLEOTIDE SEQUENCE [LARGE SCALE GENOMIC DNA]</scope>
    <source>
        <strain evidence="1 2">DSM 44255</strain>
    </source>
</reference>
<dbReference type="Pfam" id="PF13432">
    <property type="entry name" value="TPR_16"/>
    <property type="match status" value="2"/>
</dbReference>
<dbReference type="SMART" id="SM00671">
    <property type="entry name" value="SEL1"/>
    <property type="match status" value="7"/>
</dbReference>
<gene>
    <name evidence="1" type="ORF">LV75_001706</name>
</gene>
<dbReference type="Proteomes" id="UP001205185">
    <property type="component" value="Unassembled WGS sequence"/>
</dbReference>
<comment type="caution">
    <text evidence="1">The sequence shown here is derived from an EMBL/GenBank/DDBJ whole genome shotgun (WGS) entry which is preliminary data.</text>
</comment>
<dbReference type="InterPro" id="IPR011990">
    <property type="entry name" value="TPR-like_helical_dom_sf"/>
</dbReference>
<proteinExistence type="predicted"/>
<sequence length="942" mass="102904">MTSLGEIAHIVGESVNGPRGVSPLTSRERGLYENLILLCDYHHQLIDSHPATWTVSRLVAMKRTHEEWVRARLGSIDPVTGTVGRGALAGGDDFLEWFITEAERWPSVDSSIERALLGIHAALPLPPGSRGSLSAQLPEYVRRDLDVELRAAVSEANRRSAFVVVVGPSAAGKTRSVYEAVRAELAGWRMIIPPTAGDLDELLLSGIPLDRSVIWLDELTRHLDSGALSLRAVRRILAERNGPLLVIGTMWLKDFDRFCFPPDNGPVLDLNADATEILRLATRFDLVPDFTEAEHRRARTIGERDPRVREAIERSADAKIPSCLACAPELIRRWEHPSDPMGAAIITAAVEARLCGHPAVIPADLLRSLAAEYLTSAQRAAAADDWFDSALQWALRPVRGDVAPLTPMARHVGELDGYQASDILTHHAEQRYRTRGQSPDKPWAVLAARADHEAFLVVGMFASACGHHDHAKAVWRRLAETGNTDAMTALGLACQDDGDLEAAAIWFRRAVETGDNEAMAMLAATLQQLGRTSEAHNWLRRGAEAGVPGAMVGHGRVLEDDGDHQMARHWYEAASEAGDNGMGKLFLGCLLRDQGDLDAASERLLDAAEVGSSVAIIDPHNLAIPIGALDVEIGKYRKTATTVFTGAACALGEIYLSQRRSEEAKTWLQRAAKLGQVDAMFLLGSTLADEGELELAVTWLRLAAEKGMVEAMFHVGVMLDDTEEAHEAGTWLRKVALEGHPQAMGRYGIYLHEHGDTAQALEWSTKARDAGDPAAGLFLAAVGEAEGQLGVSVTPLEPCNLGDEVQWTPLAHACGCVVDWGWEAERADPLAFMQWCSGMVTLECPWHAVARFAEHRPPLLVETSPRGPAFYARAASGVDVELGQRIALRIQQLLAMVESGDEAGIRESVPPEYRTWLEAQQYDVVEESFRWCLVELVLNRHA</sequence>
<dbReference type="InterPro" id="IPR006597">
    <property type="entry name" value="Sel1-like"/>
</dbReference>
<evidence type="ECO:0000313" key="2">
    <source>
        <dbReference type="Proteomes" id="UP001205185"/>
    </source>
</evidence>
<dbReference type="SUPFAM" id="SSF81901">
    <property type="entry name" value="HCP-like"/>
    <property type="match status" value="2"/>
</dbReference>
<dbReference type="Pfam" id="PF08238">
    <property type="entry name" value="Sel1"/>
    <property type="match status" value="3"/>
</dbReference>
<keyword evidence="2" id="KW-1185">Reference proteome</keyword>
<dbReference type="InterPro" id="IPR050767">
    <property type="entry name" value="Sel1_AlgK"/>
</dbReference>
<name>A0ABT1I9A5_9PSEU</name>
<organism evidence="1 2">
    <name type="scientific">Actinokineospora diospyrosa</name>
    <dbReference type="NCBI Taxonomy" id="103728"/>
    <lineage>
        <taxon>Bacteria</taxon>
        <taxon>Bacillati</taxon>
        <taxon>Actinomycetota</taxon>
        <taxon>Actinomycetes</taxon>
        <taxon>Pseudonocardiales</taxon>
        <taxon>Pseudonocardiaceae</taxon>
        <taxon>Actinokineospora</taxon>
    </lineage>
</organism>
<dbReference type="PANTHER" id="PTHR11102:SF160">
    <property type="entry name" value="ERAD-ASSOCIATED E3 UBIQUITIN-PROTEIN LIGASE COMPONENT HRD3"/>
    <property type="match status" value="1"/>
</dbReference>
<accession>A0ABT1I9A5</accession>
<evidence type="ECO:0000313" key="1">
    <source>
        <dbReference type="EMBL" id="MCP2269218.1"/>
    </source>
</evidence>
<protein>
    <submittedName>
        <fullName evidence="1">TPR repeat</fullName>
    </submittedName>
</protein>
<dbReference type="PANTHER" id="PTHR11102">
    <property type="entry name" value="SEL-1-LIKE PROTEIN"/>
    <property type="match status" value="1"/>
</dbReference>
<dbReference type="Gene3D" id="1.25.40.10">
    <property type="entry name" value="Tetratricopeptide repeat domain"/>
    <property type="match status" value="2"/>
</dbReference>
<dbReference type="EMBL" id="JAMTCO010000004">
    <property type="protein sequence ID" value="MCP2269218.1"/>
    <property type="molecule type" value="Genomic_DNA"/>
</dbReference>